<dbReference type="GO" id="GO:0016301">
    <property type="term" value="F:kinase activity"/>
    <property type="evidence" value="ECO:0007669"/>
    <property type="project" value="UniProtKB-KW"/>
</dbReference>
<reference evidence="1 2" key="1">
    <citation type="submission" date="2016-10" db="EMBL/GenBank/DDBJ databases">
        <title>Evaluation of Human, Veterinary and Environmental Mycobacterium chelonae Isolates by Core Genome Phylogenomic Analysis, Targeted Gene Comparison, and Anti-microbial Susceptibility Patterns: A Tale of Mistaken Identities.</title>
        <authorList>
            <person name="Fogelson S.B."/>
            <person name="Camus A.C."/>
            <person name="Lorenz W."/>
            <person name="Vasireddy R."/>
            <person name="Vasireddy S."/>
            <person name="Smith T."/>
            <person name="Brown-Elliott B.A."/>
            <person name="Wallace R.J.Jr."/>
            <person name="Hasan N.A."/>
            <person name="Reischl U."/>
            <person name="Sanchez S."/>
        </authorList>
    </citation>
    <scope>NUCLEOTIDE SEQUENCE [LARGE SCALE GENOMIC DNA]</scope>
    <source>
        <strain evidence="1 2">15515</strain>
    </source>
</reference>
<name>A0A1S1LFR5_MYCCH</name>
<protein>
    <submittedName>
        <fullName evidence="1">Histidine kinase</fullName>
    </submittedName>
</protein>
<dbReference type="AlphaFoldDB" id="A0A1S1LFR5"/>
<keyword evidence="1" id="KW-0418">Kinase</keyword>
<dbReference type="Proteomes" id="UP000180043">
    <property type="component" value="Unassembled WGS sequence"/>
</dbReference>
<proteinExistence type="predicted"/>
<dbReference type="InterPro" id="IPR036890">
    <property type="entry name" value="HATPase_C_sf"/>
</dbReference>
<accession>A0A1S1LFR5</accession>
<evidence type="ECO:0000313" key="2">
    <source>
        <dbReference type="Proteomes" id="UP000180043"/>
    </source>
</evidence>
<keyword evidence="1" id="KW-0808">Transferase</keyword>
<organism evidence="1 2">
    <name type="scientific">Mycobacteroides chelonae</name>
    <name type="common">Mycobacterium chelonae</name>
    <dbReference type="NCBI Taxonomy" id="1774"/>
    <lineage>
        <taxon>Bacteria</taxon>
        <taxon>Bacillati</taxon>
        <taxon>Actinomycetota</taxon>
        <taxon>Actinomycetes</taxon>
        <taxon>Mycobacteriales</taxon>
        <taxon>Mycobacteriaceae</taxon>
        <taxon>Mycobacteroides</taxon>
    </lineage>
</organism>
<dbReference type="Pfam" id="PF13589">
    <property type="entry name" value="HATPase_c_3"/>
    <property type="match status" value="1"/>
</dbReference>
<dbReference type="Gene3D" id="3.30.565.10">
    <property type="entry name" value="Histidine kinase-like ATPase, C-terminal domain"/>
    <property type="match status" value="1"/>
</dbReference>
<dbReference type="RefSeq" id="WP_070948166.1">
    <property type="nucleotide sequence ID" value="NZ_MLIQ01000049.1"/>
</dbReference>
<dbReference type="EMBL" id="MLIQ01000049">
    <property type="protein sequence ID" value="OHU46144.1"/>
    <property type="molecule type" value="Genomic_DNA"/>
</dbReference>
<sequence length="665" mass="71425">MTSRVDPQGARRMMEMLVNLYADRRLAVVREYVSNAVDATRAAGGGEPVTVTTPTLIEPNLVVTDRGTGMSMGEVEATFLAFAASSKRDSNELIGGLGVGAKSAWTLAESFLVDTVKGGQRTTVRAARNLEHQVLVAGEPSDLPDGTTIIVPVEVAGHVDTWNRIVREVASAHDPGAVLVDGAAVESLAGGPTWIGPVSCRRVQRQDRAAVIVRSGGTLFSAVPEVTSRVLESTRLAACVIELPIGSFDHTPSRESVIASDRTMAAVDAALKQYRVAYEALAQRITKLAATDVAAAVTLRTDTLGTVGKNAMLPIPFHVCVPAGSGAWTVRTTSGRPRWERVNGLPDDRFEAVTAPTEFFKTLVVSGVPAGRVLSRFAKYLDENHPTVWRVIAVPEGQKTVPLTVLAPGLRKTDQTWEVGAETKGIAAHYTWEQWNAAMAARRTARGPVNGYDCFVIDIDGATPRSVTLSGPQIADLGVPVVYTDGERPARAASGQPAMAMVYLGRRKTGPLLAAVPAAMDRAEWIAGRFDAMTAGWSTTDRLAVIYTAFRQAERYKPAFEVAVSALAAVTANGAEHPHRELLTQIAEIVRAAEKLTATQVTALQEVEGTTKAVTECVKLRELHTELHQAYPLLTHLSRWALEDSREHYVTYVAHTPPQTARKAA</sequence>
<gene>
    <name evidence="1" type="ORF">BKG82_28585</name>
</gene>
<comment type="caution">
    <text evidence="1">The sequence shown here is derived from an EMBL/GenBank/DDBJ whole genome shotgun (WGS) entry which is preliminary data.</text>
</comment>
<dbReference type="SUPFAM" id="SSF55874">
    <property type="entry name" value="ATPase domain of HSP90 chaperone/DNA topoisomerase II/histidine kinase"/>
    <property type="match status" value="1"/>
</dbReference>
<evidence type="ECO:0000313" key="1">
    <source>
        <dbReference type="EMBL" id="OHU46144.1"/>
    </source>
</evidence>